<proteinExistence type="predicted"/>
<dbReference type="SUPFAM" id="SSF53335">
    <property type="entry name" value="S-adenosyl-L-methionine-dependent methyltransferases"/>
    <property type="match status" value="1"/>
</dbReference>
<dbReference type="EMBL" id="JELY01003312">
    <property type="protein sequence ID" value="KYF49852.1"/>
    <property type="molecule type" value="Genomic_DNA"/>
</dbReference>
<gene>
    <name evidence="2" type="ORF">BE08_46210</name>
</gene>
<feature type="domain" description="Methyltransferase type 12" evidence="1">
    <location>
        <begin position="537"/>
        <end position="637"/>
    </location>
</feature>
<dbReference type="CDD" id="cd02440">
    <property type="entry name" value="AdoMet_MTases"/>
    <property type="match status" value="1"/>
</dbReference>
<dbReference type="AlphaFoldDB" id="A0A150P2Z9"/>
<reference evidence="2 3" key="1">
    <citation type="submission" date="2014-02" db="EMBL/GenBank/DDBJ databases">
        <title>The small core and large imbalanced accessory genome model reveals a collaborative survival strategy of Sorangium cellulosum strains in nature.</title>
        <authorList>
            <person name="Han K."/>
            <person name="Peng R."/>
            <person name="Blom J."/>
            <person name="Li Y.-Z."/>
        </authorList>
    </citation>
    <scope>NUCLEOTIDE SEQUENCE [LARGE SCALE GENOMIC DNA]</scope>
    <source>
        <strain evidence="2 3">So0157-25</strain>
    </source>
</reference>
<dbReference type="Gene3D" id="3.40.50.720">
    <property type="entry name" value="NAD(P)-binding Rossmann-like Domain"/>
    <property type="match status" value="1"/>
</dbReference>
<comment type="caution">
    <text evidence="2">The sequence shown here is derived from an EMBL/GenBank/DDBJ whole genome shotgun (WGS) entry which is preliminary data.</text>
</comment>
<evidence type="ECO:0000259" key="1">
    <source>
        <dbReference type="Pfam" id="PF08242"/>
    </source>
</evidence>
<protein>
    <recommendedName>
        <fullName evidence="1">Methyltransferase type 12 domain-containing protein</fullName>
    </recommendedName>
</protein>
<dbReference type="InterPro" id="IPR013217">
    <property type="entry name" value="Methyltransf_12"/>
</dbReference>
<name>A0A150P2Z9_SORCE</name>
<accession>A0A150P2Z9</accession>
<evidence type="ECO:0000313" key="3">
    <source>
        <dbReference type="Proteomes" id="UP000075420"/>
    </source>
</evidence>
<dbReference type="Pfam" id="PF08242">
    <property type="entry name" value="Methyltransf_12"/>
    <property type="match status" value="1"/>
</dbReference>
<dbReference type="Gene3D" id="3.40.50.150">
    <property type="entry name" value="Vaccinia Virus protein VP39"/>
    <property type="match status" value="1"/>
</dbReference>
<dbReference type="Proteomes" id="UP000075420">
    <property type="component" value="Unassembled WGS sequence"/>
</dbReference>
<evidence type="ECO:0000313" key="2">
    <source>
        <dbReference type="EMBL" id="KYF49852.1"/>
    </source>
</evidence>
<dbReference type="InterPro" id="IPR029063">
    <property type="entry name" value="SAM-dependent_MTases_sf"/>
</dbReference>
<sequence>MTAGIPLVLCGAGFGPLHLAAIQRLNGRFRLIGQLADDGEEARRFADQARIALWTRPDQLPLGAGVSCWVSATGHGVPVAERAAELLGRGSAVLVEAPLEHDELVACLRQARLARAAFRLAAIASAAPASRRFLGAARALRARTPVRYIAATCTRASIQALLRLVGDALGALRPWQVREPTQLASGLVTLGGSLAGVPLLVRVRNEVSSEPQMAVEIVMGCDAGELTLTGVHGQVLWTAHATGDHVRLGGPDAPFERETVSWLRATSGELSTFADAMESPGAAVSEAQVQLTLCRLRHDVLAALGAATARADARAFAIADLAAAAVEAAADDDGCAAPDVPTSEETHEAGLRLTGLLERGAGGDALAQLPGAMQRLEAISLRAIWELLLASGAVRPGGEARTAEEIAGALGAAPRHAWLVRRWLAALTDRGVLGEAADRYLWRQALPDAGAASDLPGAYAALGFPPAMAEVHQAALLRLKELVRDEVSIQQLLFRDRQDLSAVAAYQDNVFTAYLCAAGAHLVRRCAALRHRPLRVLELGGGSGLATAAALQVLDGAPVDYLFTDVSRAFTVAAEERFCRHRGVRYATLDINADFAAQGVEPHAADVVLAGNVLHNAAHVGRTLRRIRRALAPGGWLIFTDSTRENHAILTAMQFLLSPPAGSPPPGSEDRRAGTDQVFVDAPGWRAELLAAAFAPRFVLPSLESPLAVAGQHLFFATAC</sequence>
<organism evidence="2 3">
    <name type="scientific">Sorangium cellulosum</name>
    <name type="common">Polyangium cellulosum</name>
    <dbReference type="NCBI Taxonomy" id="56"/>
    <lineage>
        <taxon>Bacteria</taxon>
        <taxon>Pseudomonadati</taxon>
        <taxon>Myxococcota</taxon>
        <taxon>Polyangia</taxon>
        <taxon>Polyangiales</taxon>
        <taxon>Polyangiaceae</taxon>
        <taxon>Sorangium</taxon>
    </lineage>
</organism>